<evidence type="ECO:0000256" key="3">
    <source>
        <dbReference type="ARBA" id="ARBA00022670"/>
    </source>
</evidence>
<dbReference type="Gene3D" id="3.40.710.10">
    <property type="entry name" value="DD-peptidase/beta-lactamase superfamily"/>
    <property type="match status" value="1"/>
</dbReference>
<dbReference type="SUPFAM" id="SSF56601">
    <property type="entry name" value="beta-lactamase/transpeptidase-like"/>
    <property type="match status" value="1"/>
</dbReference>
<dbReference type="InterPro" id="IPR050396">
    <property type="entry name" value="Glycosyltr_51/Transpeptidase"/>
</dbReference>
<evidence type="ECO:0000313" key="20">
    <source>
        <dbReference type="EMBL" id="MDQ0170479.1"/>
    </source>
</evidence>
<evidence type="ECO:0000256" key="15">
    <source>
        <dbReference type="ARBA" id="ARBA00049902"/>
    </source>
</evidence>
<keyword evidence="21" id="KW-1185">Reference proteome</keyword>
<dbReference type="PANTHER" id="PTHR32282:SF32">
    <property type="entry name" value="PENICILLIN-BINDING PROTEIN 2A"/>
    <property type="match status" value="1"/>
</dbReference>
<keyword evidence="20" id="KW-0012">Acyltransferase</keyword>
<dbReference type="NCBIfam" id="TIGR02074">
    <property type="entry name" value="PBP_1a_fam"/>
    <property type="match status" value="1"/>
</dbReference>
<evidence type="ECO:0000256" key="8">
    <source>
        <dbReference type="ARBA" id="ARBA00022960"/>
    </source>
</evidence>
<evidence type="ECO:0000256" key="7">
    <source>
        <dbReference type="ARBA" id="ARBA00022801"/>
    </source>
</evidence>
<keyword evidence="4 20" id="KW-0328">Glycosyltransferase</keyword>
<evidence type="ECO:0000256" key="2">
    <source>
        <dbReference type="ARBA" id="ARBA00022645"/>
    </source>
</evidence>
<dbReference type="Pfam" id="PF00912">
    <property type="entry name" value="Transgly"/>
    <property type="match status" value="1"/>
</dbReference>
<evidence type="ECO:0000256" key="9">
    <source>
        <dbReference type="ARBA" id="ARBA00022984"/>
    </source>
</evidence>
<evidence type="ECO:0000256" key="14">
    <source>
        <dbReference type="ARBA" id="ARBA00034000"/>
    </source>
</evidence>
<dbReference type="Gene3D" id="1.10.3810.10">
    <property type="entry name" value="Biosynthetic peptidoglycan transglycosylase-like"/>
    <property type="match status" value="1"/>
</dbReference>
<feature type="region of interest" description="Disordered" evidence="16">
    <location>
        <begin position="402"/>
        <end position="422"/>
    </location>
</feature>
<dbReference type="Proteomes" id="UP001233836">
    <property type="component" value="Unassembled WGS sequence"/>
</dbReference>
<evidence type="ECO:0000256" key="10">
    <source>
        <dbReference type="ARBA" id="ARBA00022989"/>
    </source>
</evidence>
<dbReference type="RefSeq" id="WP_307215055.1">
    <property type="nucleotide sequence ID" value="NZ_JAUSTI010000004.1"/>
</dbReference>
<dbReference type="InterPro" id="IPR001264">
    <property type="entry name" value="Glyco_trans_51"/>
</dbReference>
<gene>
    <name evidence="20" type="ORF">J2T19_001921</name>
</gene>
<feature type="region of interest" description="Disordered" evidence="16">
    <location>
        <begin position="1"/>
        <end position="26"/>
    </location>
</feature>
<keyword evidence="8" id="KW-0133">Cell shape</keyword>
<feature type="domain" description="Penicillin-binding protein transpeptidase" evidence="18">
    <location>
        <begin position="389"/>
        <end position="667"/>
    </location>
</feature>
<evidence type="ECO:0000256" key="5">
    <source>
        <dbReference type="ARBA" id="ARBA00022679"/>
    </source>
</evidence>
<keyword evidence="7" id="KW-0378">Hydrolase</keyword>
<keyword evidence="5 20" id="KW-0808">Transferase</keyword>
<keyword evidence="11 17" id="KW-0472">Membrane</keyword>
<accession>A0ABT9WBN2</accession>
<keyword evidence="6 17" id="KW-0812">Transmembrane</keyword>
<dbReference type="EMBL" id="JAUSTI010000004">
    <property type="protein sequence ID" value="MDQ0170479.1"/>
    <property type="molecule type" value="Genomic_DNA"/>
</dbReference>
<evidence type="ECO:0000256" key="1">
    <source>
        <dbReference type="ARBA" id="ARBA00022475"/>
    </source>
</evidence>
<organism evidence="20 21">
    <name type="scientific">Paenibacillus tundrae</name>
    <dbReference type="NCBI Taxonomy" id="528187"/>
    <lineage>
        <taxon>Bacteria</taxon>
        <taxon>Bacillati</taxon>
        <taxon>Bacillota</taxon>
        <taxon>Bacilli</taxon>
        <taxon>Bacillales</taxon>
        <taxon>Paenibacillaceae</taxon>
        <taxon>Paenibacillus</taxon>
    </lineage>
</organism>
<evidence type="ECO:0000313" key="21">
    <source>
        <dbReference type="Proteomes" id="UP001233836"/>
    </source>
</evidence>
<sequence length="672" mass="74543">MKFEMIPKASHDRPAEKYSETQTREHVPIKREKLSRLEDSTVKGELGLRRRLKFNFKVKRGIYYAFDASVVIVMMLLIGYMYMVIYGERMIRSHPAITSKISSTTILNSEGAEITRLQAGKNGYAAHADLNEMPDVLKQAFLATEDRRFYKHDGLDYIGIGRAVVQDVINLDLSQGGSSITQQLARNLYLNGDKTMVRKVNEMSIAMAIEKKYAKDDILESYLNQIYMGQGQYGVKAAAWRYFGIKDLRQLELWQVATLAGIPKGPSIYNPIDDAGLSKDRRAVVLTLMHEQGIITRKQMQEARKVDYVPPATTASMNSSAPQPAYASAIDAVIQEASQLTGKSVADIQSAGWVIHTGLNSHAQSAMEEEFRQSAHFTDDRADERVQASMVIIDQRNGEVKAMMGGRNPRRGDMNRATRDARQPGSAFKPIIAYGPALESGKFNANSILQDKRVRYGSYQPSNLGGRYQGSITMTEALRKSVNAPAVWLLNETGIQRASQFAAHLGIELGQEDLHLSSALGGLHQGVSPLKMAQAYTVFANQGRFNTAHFIREITDAQGRNIYVRKAENQQVISPNTARDMTTMLQNVVSHGTGSKAQLHGYQVAGKTGTTQAALPGVKKEANRDLWFVGYTNKWTAAVWMGFDHTDAEHYMLASSGAAANLFASVMRRTLP</sequence>
<feature type="compositionally biased region" description="Basic and acidic residues" evidence="16">
    <location>
        <begin position="410"/>
        <end position="422"/>
    </location>
</feature>
<dbReference type="GO" id="GO:0016746">
    <property type="term" value="F:acyltransferase activity"/>
    <property type="evidence" value="ECO:0007669"/>
    <property type="project" value="UniProtKB-KW"/>
</dbReference>
<keyword evidence="10 17" id="KW-1133">Transmembrane helix</keyword>
<dbReference type="EC" id="2.4.1.129" evidence="20"/>
<dbReference type="InterPro" id="IPR023346">
    <property type="entry name" value="Lysozyme-like_dom_sf"/>
</dbReference>
<protein>
    <submittedName>
        <fullName evidence="20">Penicillin-binding protein 2A</fullName>
        <ecNumber evidence="20">2.3.2.-</ecNumber>
        <ecNumber evidence="20">2.4.1.129</ecNumber>
    </submittedName>
</protein>
<feature type="domain" description="Glycosyl transferase family 51" evidence="19">
    <location>
        <begin position="121"/>
        <end position="289"/>
    </location>
</feature>
<evidence type="ECO:0000256" key="12">
    <source>
        <dbReference type="ARBA" id="ARBA00023268"/>
    </source>
</evidence>
<evidence type="ECO:0000259" key="19">
    <source>
        <dbReference type="Pfam" id="PF00912"/>
    </source>
</evidence>
<comment type="catalytic activity">
    <reaction evidence="15">
        <text>[GlcNAc-(1-&gt;4)-Mur2Ac(oyl-L-Ala-gamma-D-Glu-L-Lys-D-Ala-D-Ala)](n)-di-trans,octa-cis-undecaprenyl diphosphate + beta-D-GlcNAc-(1-&gt;4)-Mur2Ac(oyl-L-Ala-gamma-D-Glu-L-Lys-D-Ala-D-Ala)-di-trans,octa-cis-undecaprenyl diphosphate = [GlcNAc-(1-&gt;4)-Mur2Ac(oyl-L-Ala-gamma-D-Glu-L-Lys-D-Ala-D-Ala)](n+1)-di-trans,octa-cis-undecaprenyl diphosphate + di-trans,octa-cis-undecaprenyl diphosphate + H(+)</text>
        <dbReference type="Rhea" id="RHEA:23708"/>
        <dbReference type="Rhea" id="RHEA-COMP:9602"/>
        <dbReference type="Rhea" id="RHEA-COMP:9603"/>
        <dbReference type="ChEBI" id="CHEBI:15378"/>
        <dbReference type="ChEBI" id="CHEBI:58405"/>
        <dbReference type="ChEBI" id="CHEBI:60033"/>
        <dbReference type="ChEBI" id="CHEBI:78435"/>
        <dbReference type="EC" id="2.4.99.28"/>
    </reaction>
</comment>
<dbReference type="Pfam" id="PF00905">
    <property type="entry name" value="Transpeptidase"/>
    <property type="match status" value="1"/>
</dbReference>
<evidence type="ECO:0000259" key="18">
    <source>
        <dbReference type="Pfam" id="PF00905"/>
    </source>
</evidence>
<keyword evidence="2" id="KW-0121">Carboxypeptidase</keyword>
<dbReference type="SUPFAM" id="SSF53955">
    <property type="entry name" value="Lysozyme-like"/>
    <property type="match status" value="1"/>
</dbReference>
<evidence type="ECO:0000256" key="11">
    <source>
        <dbReference type="ARBA" id="ARBA00023136"/>
    </source>
</evidence>
<dbReference type="InterPro" id="IPR036950">
    <property type="entry name" value="PBP_transglycosylase"/>
</dbReference>
<evidence type="ECO:0000256" key="16">
    <source>
        <dbReference type="SAM" id="MobiDB-lite"/>
    </source>
</evidence>
<dbReference type="EC" id="2.3.2.-" evidence="20"/>
<evidence type="ECO:0000256" key="13">
    <source>
        <dbReference type="ARBA" id="ARBA00023316"/>
    </source>
</evidence>
<keyword evidence="12" id="KW-0511">Multifunctional enzyme</keyword>
<evidence type="ECO:0000256" key="17">
    <source>
        <dbReference type="SAM" id="Phobius"/>
    </source>
</evidence>
<dbReference type="InterPro" id="IPR012338">
    <property type="entry name" value="Beta-lactam/transpept-like"/>
</dbReference>
<feature type="transmembrane region" description="Helical" evidence="17">
    <location>
        <begin position="61"/>
        <end position="83"/>
    </location>
</feature>
<keyword evidence="9" id="KW-0573">Peptidoglycan synthesis</keyword>
<evidence type="ECO:0000256" key="4">
    <source>
        <dbReference type="ARBA" id="ARBA00022676"/>
    </source>
</evidence>
<reference evidence="20 21" key="1">
    <citation type="submission" date="2023-07" db="EMBL/GenBank/DDBJ databases">
        <title>Sorghum-associated microbial communities from plants grown in Nebraska, USA.</title>
        <authorList>
            <person name="Schachtman D."/>
        </authorList>
    </citation>
    <scope>NUCLEOTIDE SEQUENCE [LARGE SCALE GENOMIC DNA]</scope>
    <source>
        <strain evidence="20 21">DS1314</strain>
    </source>
</reference>
<dbReference type="InterPro" id="IPR001460">
    <property type="entry name" value="PCN-bd_Tpept"/>
</dbReference>
<dbReference type="GO" id="GO:0016757">
    <property type="term" value="F:glycosyltransferase activity"/>
    <property type="evidence" value="ECO:0007669"/>
    <property type="project" value="UniProtKB-KW"/>
</dbReference>
<evidence type="ECO:0000256" key="6">
    <source>
        <dbReference type="ARBA" id="ARBA00022692"/>
    </source>
</evidence>
<keyword evidence="1" id="KW-1003">Cell membrane</keyword>
<proteinExistence type="predicted"/>
<keyword evidence="13" id="KW-0961">Cell wall biogenesis/degradation</keyword>
<keyword evidence="3" id="KW-0645">Protease</keyword>
<comment type="caution">
    <text evidence="20">The sequence shown here is derived from an EMBL/GenBank/DDBJ whole genome shotgun (WGS) entry which is preliminary data.</text>
</comment>
<name>A0ABT9WBN2_9BACL</name>
<comment type="catalytic activity">
    <reaction evidence="14">
        <text>Preferential cleavage: (Ac)2-L-Lys-D-Ala-|-D-Ala. Also transpeptidation of peptidyl-alanyl moieties that are N-acyl substituents of D-alanine.</text>
        <dbReference type="EC" id="3.4.16.4"/>
    </reaction>
</comment>
<dbReference type="PANTHER" id="PTHR32282">
    <property type="entry name" value="BINDING PROTEIN TRANSPEPTIDASE, PUTATIVE-RELATED"/>
    <property type="match status" value="1"/>
</dbReference>